<proteinExistence type="predicted"/>
<dbReference type="Pfam" id="PF19432">
    <property type="entry name" value="RME-8_N"/>
    <property type="match status" value="2"/>
</dbReference>
<feature type="domain" description="J" evidence="2">
    <location>
        <begin position="740"/>
        <end position="807"/>
    </location>
</feature>
<dbReference type="Gene3D" id="1.25.10.10">
    <property type="entry name" value="Leucine-rich Repeat Variant"/>
    <property type="match status" value="2"/>
</dbReference>
<dbReference type="PANTHER" id="PTHR36983">
    <property type="entry name" value="DNAJ HOMOLOG SUBFAMILY C MEMBER 13"/>
    <property type="match status" value="1"/>
</dbReference>
<dbReference type="GO" id="GO:0006898">
    <property type="term" value="P:receptor-mediated endocytosis"/>
    <property type="evidence" value="ECO:0007669"/>
    <property type="project" value="TreeGrafter"/>
</dbReference>
<protein>
    <submittedName>
        <fullName evidence="4">J domain-containing protein</fullName>
    </submittedName>
</protein>
<dbReference type="Pfam" id="PF00226">
    <property type="entry name" value="DnaJ"/>
    <property type="match status" value="1"/>
</dbReference>
<sequence>LVIASMLDFLTFAICAPYSETTSGSTFDTILELVAARGHSFYHLFQYPSMTIVKGAGLVMRAIIEESTIDISRQMQMLSLTEGAFLKHLHMALLSTGRDLRVLANKQLSGHLISLWITENSAALNLLSRCLPRGLLDYLDSAEKPHIAENDLLLMRNNLKVATSESKQGVFTEQMQSMQITLEAKFDQFLQHWNLDQKLSFFQKRDVADLIWNEKTREDFRRCIETELRMLEQEKELSSSGTSIAWNYTDFEICYTSLAEEVKIGDYYLRLLLQETETNATSIHNSPEFFNNVYHRFLLSAKSEMRCLCLRAMAFTYGRHYLTIGPFQDSKYIVNMLAKCANAGERDHLILLISKLVLNKENVRDLLSAGILPILVDFAVLSHLCINRATVPNKMQNNLIEGDSSNKDHESLEWYYADKAGSRHGPFSFGEMKKFYGDKTVFERTQIWAQGLDHWTSLSSVPQFRWTVCSQANTDILYNFTELCIGILDILIQMCMYYPSRDENNCVIRPLPQVKRILCEPTLLYQIVQLLLTYDPGIVQRIASLLLHIMEDNPFLSRLYLSGVFFFILMYNGSNVLPIARFLHYTHMKQAFRSTVAKSEFVSHSVLSPLLPEAAILYLEEYGAEKYAQMFLAEFDNPEIIWNADMRTHLIERIALHVCDFSSRLTSNIKAIYQYCPIPVVDYAQLDGELFCHVYYLRHLCNMKKFPDWPIRDPVIFLQSCLAAWLDEIEKKPPSMSLEQAFEILELVYDEETLKSKSTIRRAYFKLAQKYHPDKNSQGREIFERINGAYELLTSNVKLRGSLPDIDRIILCIQAQSIVYRRYCKELSPFKYAGYVQLIRTIELESKDDFLFASGGGNLLCAAVELCKYTLISSALNSEQLRRDGGLEILINALDRCAPMVNISSEENDMPAKVCAHILHCFETAARFESCREKISELPTVFSNICRLLQFNKCIRVACAAADCVCSFSVCTLLQMQLFQAGVIWQLLPHLFRYDYTLDEGGVKHSEENNLQSLCNKLARRCCEALACLAGFRESTPENDGVHNSLRAMLTPFICHSMKHCDNDFVLKLLNSNTRNPYLLWDGATRSEVLEFVELHRTSNEKVSELFGAEFKMSVYAKELIIGNIFVKIYNEQPDFKLYEPKQFCIDILQFLDVNSKKLINNEDHESINTNSSVDFANKSDSKTDVMSLVDEALKALINLLMFNIGSFLKFIEQYSMDLIFFMFVPEIIVDEALLFLFCRSGNIISLSANNRDCVSDIATSSQSPILFGLIIENPKTIPMVLKTAIALSSNGKIVKQMLEFGDLLYILIIFFDSQLEMESRIASAELLAKLQCDKLSGPRWNRFITRYLPPIFADALRDSPCAAVTMFDSNHENPELIWNDVVRETLKTAVLNSCKKLYAVQQPEYSTKWDEKADNTYVCDIGNAEIVVAGVFLRLFIANPSWQVRHPKQFATELMEHVLEQLKQPTSALDLVTSAFIAFLRNHPIVADQLPAQGYLPQFCSVMKSTNAVTSYPAIIIFSLLAENEYCADSFAKLNCIDGLLNSMKYQPTLIFESAHALKCLAKRNCGELAGQILSSEIINYLLDLLRGKMTGVTNPAAAKAEIVDALKALCLDLQFGEEIQAALNKSSIWSQYKDQRHDLFLPAPQVQAIGS</sequence>
<dbReference type="InterPro" id="IPR036869">
    <property type="entry name" value="J_dom_sf"/>
</dbReference>
<dbReference type="Proteomes" id="UP000038040">
    <property type="component" value="Unplaced"/>
</dbReference>
<organism evidence="3 4">
    <name type="scientific">Dracunculus medinensis</name>
    <name type="common">Guinea worm</name>
    <dbReference type="NCBI Taxonomy" id="318479"/>
    <lineage>
        <taxon>Eukaryota</taxon>
        <taxon>Metazoa</taxon>
        <taxon>Ecdysozoa</taxon>
        <taxon>Nematoda</taxon>
        <taxon>Chromadorea</taxon>
        <taxon>Rhabditida</taxon>
        <taxon>Spirurina</taxon>
        <taxon>Dracunculoidea</taxon>
        <taxon>Dracunculidae</taxon>
        <taxon>Dracunculus</taxon>
    </lineage>
</organism>
<dbReference type="GO" id="GO:0007032">
    <property type="term" value="P:endosome organization"/>
    <property type="evidence" value="ECO:0007669"/>
    <property type="project" value="InterPro"/>
</dbReference>
<dbReference type="InterPro" id="IPR011989">
    <property type="entry name" value="ARM-like"/>
</dbReference>
<dbReference type="SUPFAM" id="SSF48371">
    <property type="entry name" value="ARM repeat"/>
    <property type="match status" value="2"/>
</dbReference>
<dbReference type="PANTHER" id="PTHR36983:SF2">
    <property type="entry name" value="DNAJ HOMOLOG SUBFAMILY C MEMBER 13"/>
    <property type="match status" value="1"/>
</dbReference>
<evidence type="ECO:0000259" key="2">
    <source>
        <dbReference type="PROSITE" id="PS50076"/>
    </source>
</evidence>
<dbReference type="Pfam" id="PF14237">
    <property type="entry name" value="GYF_2"/>
    <property type="match status" value="1"/>
</dbReference>
<dbReference type="WBParaSite" id="DME_0000333601-mRNA-1">
    <property type="protein sequence ID" value="DME_0000333601-mRNA-1"/>
    <property type="gene ID" value="DME_0000333601"/>
</dbReference>
<dbReference type="GO" id="GO:0010008">
    <property type="term" value="C:endosome membrane"/>
    <property type="evidence" value="ECO:0007669"/>
    <property type="project" value="TreeGrafter"/>
</dbReference>
<evidence type="ECO:0000313" key="3">
    <source>
        <dbReference type="Proteomes" id="UP000038040"/>
    </source>
</evidence>
<keyword evidence="1" id="KW-0732">Signal</keyword>
<reference evidence="4" key="1">
    <citation type="submission" date="2017-02" db="UniProtKB">
        <authorList>
            <consortium name="WormBaseParasite"/>
        </authorList>
    </citation>
    <scope>IDENTIFICATION</scope>
</reference>
<dbReference type="SUPFAM" id="SSF55277">
    <property type="entry name" value="GYF domain"/>
    <property type="match status" value="1"/>
</dbReference>
<dbReference type="InterPro" id="IPR044978">
    <property type="entry name" value="GRV2/DNAJC13"/>
</dbReference>
<evidence type="ECO:0000313" key="4">
    <source>
        <dbReference type="WBParaSite" id="DME_0000333601-mRNA-1"/>
    </source>
</evidence>
<dbReference type="Gene3D" id="1.10.287.110">
    <property type="entry name" value="DnaJ domain"/>
    <property type="match status" value="1"/>
</dbReference>
<accession>A0A0N4U8G5</accession>
<dbReference type="SMART" id="SM00271">
    <property type="entry name" value="DnaJ"/>
    <property type="match status" value="1"/>
</dbReference>
<name>A0A0N4U8G5_DRAME</name>
<dbReference type="InterPro" id="IPR001623">
    <property type="entry name" value="DnaJ_domain"/>
</dbReference>
<dbReference type="GO" id="GO:2000641">
    <property type="term" value="P:regulation of early endosome to late endosome transport"/>
    <property type="evidence" value="ECO:0007669"/>
    <property type="project" value="InterPro"/>
</dbReference>
<dbReference type="InterPro" id="IPR025640">
    <property type="entry name" value="GYF_2"/>
</dbReference>
<dbReference type="SUPFAM" id="SSF46565">
    <property type="entry name" value="Chaperone J-domain"/>
    <property type="match status" value="1"/>
</dbReference>
<evidence type="ECO:0000256" key="1">
    <source>
        <dbReference type="SAM" id="SignalP"/>
    </source>
</evidence>
<feature type="signal peptide" evidence="1">
    <location>
        <begin position="1"/>
        <end position="21"/>
    </location>
</feature>
<dbReference type="CDD" id="cd06257">
    <property type="entry name" value="DnaJ"/>
    <property type="match status" value="1"/>
</dbReference>
<dbReference type="InterPro" id="IPR035445">
    <property type="entry name" value="GYF-like_dom_sf"/>
</dbReference>
<dbReference type="InterPro" id="IPR045802">
    <property type="entry name" value="GRV2/DNAJC13_N"/>
</dbReference>
<dbReference type="InterPro" id="IPR016024">
    <property type="entry name" value="ARM-type_fold"/>
</dbReference>
<feature type="chain" id="PRO_5005886491" evidence="1">
    <location>
        <begin position="22"/>
        <end position="1653"/>
    </location>
</feature>
<dbReference type="PROSITE" id="PS50076">
    <property type="entry name" value="DNAJ_2"/>
    <property type="match status" value="1"/>
</dbReference>